<proteinExistence type="predicted"/>
<feature type="region of interest" description="Disordered" evidence="1">
    <location>
        <begin position="498"/>
        <end position="535"/>
    </location>
</feature>
<evidence type="ECO:0000313" key="3">
    <source>
        <dbReference type="Proteomes" id="UP000007110"/>
    </source>
</evidence>
<organism evidence="2 3">
    <name type="scientific">Strongylocentrotus purpuratus</name>
    <name type="common">Purple sea urchin</name>
    <dbReference type="NCBI Taxonomy" id="7668"/>
    <lineage>
        <taxon>Eukaryota</taxon>
        <taxon>Metazoa</taxon>
        <taxon>Echinodermata</taxon>
        <taxon>Eleutherozoa</taxon>
        <taxon>Echinozoa</taxon>
        <taxon>Echinoidea</taxon>
        <taxon>Euechinoidea</taxon>
        <taxon>Echinacea</taxon>
        <taxon>Camarodonta</taxon>
        <taxon>Echinidea</taxon>
        <taxon>Strongylocentrotidae</taxon>
        <taxon>Strongylocentrotus</taxon>
    </lineage>
</organism>
<dbReference type="Proteomes" id="UP000007110">
    <property type="component" value="Unassembled WGS sequence"/>
</dbReference>
<name>A0A7M7N1I4_STRPU</name>
<dbReference type="AlphaFoldDB" id="A0A7M7N1I4"/>
<accession>A0A7M7N1I4</accession>
<evidence type="ECO:0000313" key="2">
    <source>
        <dbReference type="EnsemblMetazoa" id="XP_030828763"/>
    </source>
</evidence>
<dbReference type="RefSeq" id="XP_030828763.1">
    <property type="nucleotide sequence ID" value="XM_030972903.1"/>
</dbReference>
<feature type="compositionally biased region" description="Basic residues" evidence="1">
    <location>
        <begin position="329"/>
        <end position="348"/>
    </location>
</feature>
<keyword evidence="3" id="KW-1185">Reference proteome</keyword>
<feature type="region of interest" description="Disordered" evidence="1">
    <location>
        <begin position="329"/>
        <end position="349"/>
    </location>
</feature>
<protein>
    <recommendedName>
        <fullName evidence="4">SGNH hydrolase-type esterase domain-containing protein</fullName>
    </recommendedName>
</protein>
<dbReference type="GeneID" id="105445810"/>
<feature type="region of interest" description="Disordered" evidence="1">
    <location>
        <begin position="451"/>
        <end position="477"/>
    </location>
</feature>
<reference evidence="3" key="1">
    <citation type="submission" date="2015-02" db="EMBL/GenBank/DDBJ databases">
        <title>Genome sequencing for Strongylocentrotus purpuratus.</title>
        <authorList>
            <person name="Murali S."/>
            <person name="Liu Y."/>
            <person name="Vee V."/>
            <person name="English A."/>
            <person name="Wang M."/>
            <person name="Skinner E."/>
            <person name="Han Y."/>
            <person name="Muzny D.M."/>
            <person name="Worley K.C."/>
            <person name="Gibbs R.A."/>
        </authorList>
    </citation>
    <scope>NUCLEOTIDE SEQUENCE</scope>
</reference>
<evidence type="ECO:0000256" key="1">
    <source>
        <dbReference type="SAM" id="MobiDB-lite"/>
    </source>
</evidence>
<reference evidence="2" key="2">
    <citation type="submission" date="2021-01" db="UniProtKB">
        <authorList>
            <consortium name="EnsemblMetazoa"/>
        </authorList>
    </citation>
    <scope>IDENTIFICATION</scope>
</reference>
<evidence type="ECO:0008006" key="4">
    <source>
        <dbReference type="Google" id="ProtNLM"/>
    </source>
</evidence>
<sequence length="557" mass="63747">MFGCSPSGHQTQRQSVVFFGDSILRNLEKNLLTFDIPYRATVYCYPGATIASLRESIRKEFGNTFEHSTSHVVIHIGTNNLSRLLWERERKHLTYLYSTLTEIFRSASICFSCILPRWDSDELHSFSTIFNAGLKELCSSLPNCAYLDSTDDFLDSVLFCADGIHLNGPGKSLLSSIFHYFLLNRFNCLQSSKESSHTRVFWTPPELKKLYTPQKEKKKNDQCQWKETNLNLVLYLRREKRSTYFNFDRPSRKKKKCKRPKEGEEGFLHPRYTAKRSPTPPELPPHQYIPEKIRTYIPYRALTYNNVFQLSSCHLPSPVKPYIRWKLSKKRARSGRKTQLKKRRRKAQRCTQALIEVVRNPPTGFTTSHVTPSPPLPIDRPPDLERKMQHGNKVRSCTQSSFLQHVEDPPTGFTTSHVTPSPPPTDRPPDLELKMQPGNKVRSCTQSSFLQHVEDPPTGFTTSHVTPSPPPTDRPPDLDLKMQPGNKVRSCTQSSFLQHVEDPPTGFTTSHVTPSPPPTDRPPDLERKMQPGKKVKHCDVITMRDEVKTSACTSLLG</sequence>
<feature type="region of interest" description="Disordered" evidence="1">
    <location>
        <begin position="404"/>
        <end position="433"/>
    </location>
</feature>
<dbReference type="SUPFAM" id="SSF52266">
    <property type="entry name" value="SGNH hydrolase"/>
    <property type="match status" value="1"/>
</dbReference>
<dbReference type="EnsemblMetazoa" id="XM_030972903">
    <property type="protein sequence ID" value="XP_030828763"/>
    <property type="gene ID" value="LOC105445810"/>
</dbReference>
<dbReference type="Gene3D" id="3.40.50.12690">
    <property type="match status" value="1"/>
</dbReference>
<dbReference type="Gene3D" id="3.40.50.12700">
    <property type="match status" value="1"/>
</dbReference>